<organism evidence="2 3">
    <name type="scientific">Hyphomicrobium denitrificans 1NES1</name>
    <dbReference type="NCBI Taxonomy" id="670307"/>
    <lineage>
        <taxon>Bacteria</taxon>
        <taxon>Pseudomonadati</taxon>
        <taxon>Pseudomonadota</taxon>
        <taxon>Alphaproteobacteria</taxon>
        <taxon>Hyphomicrobiales</taxon>
        <taxon>Hyphomicrobiaceae</taxon>
        <taxon>Hyphomicrobium</taxon>
    </lineage>
</organism>
<feature type="region of interest" description="Disordered" evidence="1">
    <location>
        <begin position="88"/>
        <end position="110"/>
    </location>
</feature>
<reference evidence="2 3" key="1">
    <citation type="journal article" date="2013" name="Genome Announc.">
        <title>Genome sequences for three denitrifying bacterial strains isolated from a uranium- and nitrate-contaminated subsurface environment.</title>
        <authorList>
            <person name="Venkatramanan R."/>
            <person name="Prakash O."/>
            <person name="Woyke T."/>
            <person name="Chain P."/>
            <person name="Goodwin L.A."/>
            <person name="Watson D."/>
            <person name="Brooks S."/>
            <person name="Kostka J.E."/>
            <person name="Green S.J."/>
        </authorList>
    </citation>
    <scope>NUCLEOTIDE SEQUENCE [LARGE SCALE GENOMIC DNA]</scope>
    <source>
        <strain evidence="2 3">1NES1</strain>
    </source>
</reference>
<protein>
    <submittedName>
        <fullName evidence="2">Uncharacterized protein</fullName>
    </submittedName>
</protein>
<name>N0B788_9HYPH</name>
<feature type="region of interest" description="Disordered" evidence="1">
    <location>
        <begin position="1"/>
        <end position="41"/>
    </location>
</feature>
<keyword evidence="3" id="KW-1185">Reference proteome</keyword>
<dbReference type="OrthoDB" id="7933188at2"/>
<dbReference type="AlphaFoldDB" id="N0B788"/>
<dbReference type="Proteomes" id="UP000005952">
    <property type="component" value="Chromosome"/>
</dbReference>
<gene>
    <name evidence="2" type="ORF">HYPDE_32138</name>
</gene>
<feature type="compositionally biased region" description="Basic and acidic residues" evidence="1">
    <location>
        <begin position="100"/>
        <end position="110"/>
    </location>
</feature>
<dbReference type="EMBL" id="CP005587">
    <property type="protein sequence ID" value="AGK58102.1"/>
    <property type="molecule type" value="Genomic_DNA"/>
</dbReference>
<sequence>MAAASSARRATSRVRMTKSTTRSAAGSQNASRRAPTKRSLVQRVYNTIDGELEKLEKQKGLTSQDRERASRALSQMVNALEKAVEMQREMTKRKATGGDAKSKEALAHAEDLRREIAERLERLNRKRTSQRSSE</sequence>
<evidence type="ECO:0000313" key="2">
    <source>
        <dbReference type="EMBL" id="AGK58102.1"/>
    </source>
</evidence>
<accession>N0B788</accession>
<evidence type="ECO:0000313" key="3">
    <source>
        <dbReference type="Proteomes" id="UP000005952"/>
    </source>
</evidence>
<dbReference type="KEGG" id="hdt:HYPDE_32138"/>
<proteinExistence type="predicted"/>
<feature type="compositionally biased region" description="Polar residues" evidence="1">
    <location>
        <begin position="17"/>
        <end position="31"/>
    </location>
</feature>
<dbReference type="STRING" id="670307.HYPDE_32138"/>
<dbReference type="RefSeq" id="WP_015598133.1">
    <property type="nucleotide sequence ID" value="NC_021172.1"/>
</dbReference>
<evidence type="ECO:0000256" key="1">
    <source>
        <dbReference type="SAM" id="MobiDB-lite"/>
    </source>
</evidence>
<dbReference type="HOGENOM" id="CLU_1893360_0_0_5"/>